<comment type="caution">
    <text evidence="8">The sequence shown here is derived from an EMBL/GenBank/DDBJ whole genome shotgun (WGS) entry which is preliminary data.</text>
</comment>
<reference evidence="8" key="1">
    <citation type="submission" date="2020-09" db="EMBL/GenBank/DDBJ databases">
        <title>Genome-Enabled Discovery of Anthraquinone Biosynthesis in Senna tora.</title>
        <authorList>
            <person name="Kang S.-H."/>
            <person name="Pandey R.P."/>
            <person name="Lee C.-M."/>
            <person name="Sim J.-S."/>
            <person name="Jeong J.-T."/>
            <person name="Choi B.-S."/>
            <person name="Jung M."/>
            <person name="Ginzburg D."/>
            <person name="Zhao K."/>
            <person name="Won S.Y."/>
            <person name="Oh T.-J."/>
            <person name="Yu Y."/>
            <person name="Kim N.-H."/>
            <person name="Lee O.R."/>
            <person name="Lee T.-H."/>
            <person name="Bashyal P."/>
            <person name="Kim T.-S."/>
            <person name="Lee W.-H."/>
            <person name="Kawkins C."/>
            <person name="Kim C.-K."/>
            <person name="Kim J.S."/>
            <person name="Ahn B.O."/>
            <person name="Rhee S.Y."/>
            <person name="Sohng J.K."/>
        </authorList>
    </citation>
    <scope>NUCLEOTIDE SEQUENCE</scope>
    <source>
        <tissue evidence="8">Leaf</tissue>
    </source>
</reference>
<dbReference type="PANTHER" id="PTHR38546">
    <property type="entry name" value="DNA BINDING PROTEIN"/>
    <property type="match status" value="1"/>
</dbReference>
<dbReference type="GO" id="GO:0006355">
    <property type="term" value="P:regulation of DNA-templated transcription"/>
    <property type="evidence" value="ECO:0007669"/>
    <property type="project" value="InterPro"/>
</dbReference>
<keyword evidence="5" id="KW-0539">Nucleus</keyword>
<organism evidence="8 9">
    <name type="scientific">Senna tora</name>
    <dbReference type="NCBI Taxonomy" id="362788"/>
    <lineage>
        <taxon>Eukaryota</taxon>
        <taxon>Viridiplantae</taxon>
        <taxon>Streptophyta</taxon>
        <taxon>Embryophyta</taxon>
        <taxon>Tracheophyta</taxon>
        <taxon>Spermatophyta</taxon>
        <taxon>Magnoliopsida</taxon>
        <taxon>eudicotyledons</taxon>
        <taxon>Gunneridae</taxon>
        <taxon>Pentapetalae</taxon>
        <taxon>rosids</taxon>
        <taxon>fabids</taxon>
        <taxon>Fabales</taxon>
        <taxon>Fabaceae</taxon>
        <taxon>Caesalpinioideae</taxon>
        <taxon>Cassia clade</taxon>
        <taxon>Senna</taxon>
    </lineage>
</organism>
<evidence type="ECO:0000256" key="6">
    <source>
        <dbReference type="SAM" id="Coils"/>
    </source>
</evidence>
<keyword evidence="4" id="KW-0804">Transcription</keyword>
<dbReference type="GO" id="GO:0046983">
    <property type="term" value="F:protein dimerization activity"/>
    <property type="evidence" value="ECO:0007669"/>
    <property type="project" value="InterPro"/>
</dbReference>
<gene>
    <name evidence="8" type="ORF">G2W53_006926</name>
</gene>
<keyword evidence="9" id="KW-1185">Reference proteome</keyword>
<dbReference type="Proteomes" id="UP000634136">
    <property type="component" value="Unassembled WGS sequence"/>
</dbReference>
<keyword evidence="6" id="KW-0175">Coiled coil</keyword>
<accession>A0A834X617</accession>
<dbReference type="AlphaFoldDB" id="A0A834X617"/>
<dbReference type="OrthoDB" id="668823at2759"/>
<evidence type="ECO:0000256" key="2">
    <source>
        <dbReference type="ARBA" id="ARBA00022604"/>
    </source>
</evidence>
<feature type="coiled-coil region" evidence="6">
    <location>
        <begin position="46"/>
        <end position="73"/>
    </location>
</feature>
<keyword evidence="3" id="KW-0805">Transcription regulation</keyword>
<dbReference type="InterPro" id="IPR044172">
    <property type="entry name" value="ILI2-like"/>
</dbReference>
<dbReference type="SUPFAM" id="SSF47459">
    <property type="entry name" value="HLH, helix-loop-helix DNA-binding domain"/>
    <property type="match status" value="1"/>
</dbReference>
<dbReference type="EMBL" id="JAAIUW010000003">
    <property type="protein sequence ID" value="KAF7838444.1"/>
    <property type="molecule type" value="Genomic_DNA"/>
</dbReference>
<name>A0A834X617_9FABA</name>
<comment type="subcellular location">
    <subcellularLocation>
        <location evidence="1">Nucleus</location>
    </subcellularLocation>
</comment>
<evidence type="ECO:0000313" key="9">
    <source>
        <dbReference type="Proteomes" id="UP000634136"/>
    </source>
</evidence>
<evidence type="ECO:0000256" key="1">
    <source>
        <dbReference type="ARBA" id="ARBA00004123"/>
    </source>
</evidence>
<dbReference type="GO" id="GO:0040008">
    <property type="term" value="P:regulation of growth"/>
    <property type="evidence" value="ECO:0007669"/>
    <property type="project" value="InterPro"/>
</dbReference>
<sequence>MSSRRRSSIASKLTEDEINELVSRLKAVLPQLNQTTNSKVSISKMLKESCCHIKRLQKEVEELSERLSGLMESVNISEIDEQSLRNLLQQ</sequence>
<dbReference type="InterPro" id="IPR011598">
    <property type="entry name" value="bHLH_dom"/>
</dbReference>
<dbReference type="InterPro" id="IPR036638">
    <property type="entry name" value="HLH_DNA-bd_sf"/>
</dbReference>
<dbReference type="Pfam" id="PF23174">
    <property type="entry name" value="bHLH_ILI"/>
    <property type="match status" value="1"/>
</dbReference>
<proteinExistence type="predicted"/>
<evidence type="ECO:0000313" key="8">
    <source>
        <dbReference type="EMBL" id="KAF7838444.1"/>
    </source>
</evidence>
<dbReference type="PANTHER" id="PTHR38546:SF3">
    <property type="entry name" value="DNA BINDING PROTEIN"/>
    <property type="match status" value="1"/>
</dbReference>
<dbReference type="Gene3D" id="4.10.280.10">
    <property type="entry name" value="Helix-loop-helix DNA-binding domain"/>
    <property type="match status" value="1"/>
</dbReference>
<evidence type="ECO:0000256" key="5">
    <source>
        <dbReference type="ARBA" id="ARBA00023242"/>
    </source>
</evidence>
<keyword evidence="2" id="KW-0341">Growth regulation</keyword>
<dbReference type="PROSITE" id="PS50888">
    <property type="entry name" value="BHLH"/>
    <property type="match status" value="1"/>
</dbReference>
<evidence type="ECO:0000256" key="4">
    <source>
        <dbReference type="ARBA" id="ARBA00023163"/>
    </source>
</evidence>
<dbReference type="GO" id="GO:0005634">
    <property type="term" value="C:nucleus"/>
    <property type="evidence" value="ECO:0007669"/>
    <property type="project" value="UniProtKB-SubCell"/>
</dbReference>
<evidence type="ECO:0000259" key="7">
    <source>
        <dbReference type="PROSITE" id="PS50888"/>
    </source>
</evidence>
<feature type="domain" description="BHLH" evidence="7">
    <location>
        <begin position="2"/>
        <end position="56"/>
    </location>
</feature>
<dbReference type="InterPro" id="IPR044293">
    <property type="entry name" value="PRE"/>
</dbReference>
<protein>
    <submittedName>
        <fullName evidence="8">Transcription factor bHLH135</fullName>
    </submittedName>
</protein>
<evidence type="ECO:0000256" key="3">
    <source>
        <dbReference type="ARBA" id="ARBA00023015"/>
    </source>
</evidence>